<dbReference type="AlphaFoldDB" id="X1C1D6"/>
<dbReference type="InterPro" id="IPR015943">
    <property type="entry name" value="WD40/YVTN_repeat-like_dom_sf"/>
</dbReference>
<sequence>MTEWDVVSAVYEDKSKSVVTETNRPFGLFFNPDGTKMYVMGYIENTVFQYTLSIPWDVSTASYDSKSKDVDSEESSPAGLFFKPDGTKMYVVGTNGDAVFQYSLSVAWDVSTAAYEGKSKDVSSEDDLPFGLFFNPNGSKFYVMGYDGDTIYQYSMSTPWDVSTASYDSKYKSVGSEDGTPFCFFLKPDGTKLYLVGNATARIYQYTLSTPWYIYKLVYQLNQLSKSSYHQLLYQQDRHSHNLP</sequence>
<proteinExistence type="predicted"/>
<evidence type="ECO:0000313" key="1">
    <source>
        <dbReference type="EMBL" id="GAG87157.1"/>
    </source>
</evidence>
<dbReference type="SUPFAM" id="SSF75011">
    <property type="entry name" value="3-carboxy-cis,cis-mucoante lactonizing enzyme"/>
    <property type="match status" value="1"/>
</dbReference>
<comment type="caution">
    <text evidence="1">The sequence shown here is derived from an EMBL/GenBank/DDBJ whole genome shotgun (WGS) entry which is preliminary data.</text>
</comment>
<gene>
    <name evidence="1" type="ORF">S01H4_26722</name>
</gene>
<dbReference type="PANTHER" id="PTHR47197">
    <property type="entry name" value="PROTEIN NIRF"/>
    <property type="match status" value="1"/>
</dbReference>
<accession>X1C1D6</accession>
<dbReference type="EMBL" id="BART01012932">
    <property type="protein sequence ID" value="GAG87157.1"/>
    <property type="molecule type" value="Genomic_DNA"/>
</dbReference>
<dbReference type="InterPro" id="IPR051200">
    <property type="entry name" value="Host-pathogen_enzymatic-act"/>
</dbReference>
<feature type="non-terminal residue" evidence="1">
    <location>
        <position position="244"/>
    </location>
</feature>
<protein>
    <submittedName>
        <fullName evidence="1">Uncharacterized protein</fullName>
    </submittedName>
</protein>
<name>X1C1D6_9ZZZZ</name>
<dbReference type="Gene3D" id="2.130.10.10">
    <property type="entry name" value="YVTN repeat-like/Quinoprotein amine dehydrogenase"/>
    <property type="match status" value="1"/>
</dbReference>
<organism evidence="1">
    <name type="scientific">marine sediment metagenome</name>
    <dbReference type="NCBI Taxonomy" id="412755"/>
    <lineage>
        <taxon>unclassified sequences</taxon>
        <taxon>metagenomes</taxon>
        <taxon>ecological metagenomes</taxon>
    </lineage>
</organism>
<dbReference type="PANTHER" id="PTHR47197:SF3">
    <property type="entry name" value="DIHYDRO-HEME D1 DEHYDROGENASE"/>
    <property type="match status" value="1"/>
</dbReference>
<reference evidence="1" key="1">
    <citation type="journal article" date="2014" name="Front. Microbiol.">
        <title>High frequency of phylogenetically diverse reductive dehalogenase-homologous genes in deep subseafloor sedimentary metagenomes.</title>
        <authorList>
            <person name="Kawai M."/>
            <person name="Futagami T."/>
            <person name="Toyoda A."/>
            <person name="Takaki Y."/>
            <person name="Nishi S."/>
            <person name="Hori S."/>
            <person name="Arai W."/>
            <person name="Tsubouchi T."/>
            <person name="Morono Y."/>
            <person name="Uchiyama I."/>
            <person name="Ito T."/>
            <person name="Fujiyama A."/>
            <person name="Inagaki F."/>
            <person name="Takami H."/>
        </authorList>
    </citation>
    <scope>NUCLEOTIDE SEQUENCE</scope>
    <source>
        <strain evidence="1">Expedition CK06-06</strain>
    </source>
</reference>